<accession>A0A367GPQ5</accession>
<sequence length="351" mass="38143">MKKLLSMALLAVWSVSIQAQTLGEFKPKDTSYGIGKTKNATRLYISNFSVSYQIYNERQKFKQGGYQLGGGQKGDAHAEASIGLAGLTDADIQQVTDKLYQDFVDQIKAAGLTLVSADEAGRIETYQDYVKLQGGTLNYAQFPGTVTTVPTGYEHYVKKVDESGKTKSGGFLGNAGMLYPKLSKQLDNAIIADVNIYVMFVEDKNTFQGDGAKVKITTNLRIADQEAIMMSDHKSAIRFKGQNSVTAISSAVTFAHGKMGMGATSMYTGILGKPLTIGGVIEDTKVTSFARGKTDMVGVKTVYGKYFNTEDRSNEATKVVEVDGKKYADGVYAAAKKFIDFHTAEFLNGRK</sequence>
<evidence type="ECO:0000313" key="2">
    <source>
        <dbReference type="EMBL" id="RCH55437.1"/>
    </source>
</evidence>
<name>A0A367GPQ5_9SPHI</name>
<keyword evidence="1" id="KW-0732">Signal</keyword>
<comment type="caution">
    <text evidence="2">The sequence shown here is derived from an EMBL/GenBank/DDBJ whole genome shotgun (WGS) entry which is preliminary data.</text>
</comment>
<dbReference type="RefSeq" id="WP_114004353.1">
    <property type="nucleotide sequence ID" value="NZ_QGDC01000003.1"/>
</dbReference>
<protein>
    <submittedName>
        <fullName evidence="2">Uncharacterized protein</fullName>
    </submittedName>
</protein>
<feature type="signal peptide" evidence="1">
    <location>
        <begin position="1"/>
        <end position="19"/>
    </location>
</feature>
<feature type="chain" id="PRO_5016685897" evidence="1">
    <location>
        <begin position="20"/>
        <end position="351"/>
    </location>
</feature>
<evidence type="ECO:0000256" key="1">
    <source>
        <dbReference type="SAM" id="SignalP"/>
    </source>
</evidence>
<dbReference type="OrthoDB" id="817809at2"/>
<reference evidence="2 3" key="1">
    <citation type="submission" date="2018-05" db="EMBL/GenBank/DDBJ databases">
        <title>Mucilaginibacter hurinus sp. nov., isolated from briquette warehouse soil.</title>
        <authorList>
            <person name="Choi L."/>
        </authorList>
    </citation>
    <scope>NUCLEOTIDE SEQUENCE [LARGE SCALE GENOMIC DNA]</scope>
    <source>
        <strain evidence="2 3">ZR32</strain>
    </source>
</reference>
<gene>
    <name evidence="2" type="ORF">DJ568_05960</name>
</gene>
<evidence type="ECO:0000313" key="3">
    <source>
        <dbReference type="Proteomes" id="UP000253209"/>
    </source>
</evidence>
<dbReference type="EMBL" id="QGDC01000003">
    <property type="protein sequence ID" value="RCH55437.1"/>
    <property type="molecule type" value="Genomic_DNA"/>
</dbReference>
<dbReference type="AlphaFoldDB" id="A0A367GPQ5"/>
<organism evidence="2 3">
    <name type="scientific">Mucilaginibacter hurinus</name>
    <dbReference type="NCBI Taxonomy" id="2201324"/>
    <lineage>
        <taxon>Bacteria</taxon>
        <taxon>Pseudomonadati</taxon>
        <taxon>Bacteroidota</taxon>
        <taxon>Sphingobacteriia</taxon>
        <taxon>Sphingobacteriales</taxon>
        <taxon>Sphingobacteriaceae</taxon>
        <taxon>Mucilaginibacter</taxon>
    </lineage>
</organism>
<proteinExistence type="predicted"/>
<dbReference type="Proteomes" id="UP000253209">
    <property type="component" value="Unassembled WGS sequence"/>
</dbReference>
<keyword evidence="3" id="KW-1185">Reference proteome</keyword>